<dbReference type="RefSeq" id="WP_309692293.1">
    <property type="nucleotide sequence ID" value="NZ_JAVIZQ010000001.1"/>
</dbReference>
<evidence type="ECO:0000313" key="1">
    <source>
        <dbReference type="EMBL" id="MDR6143343.1"/>
    </source>
</evidence>
<reference evidence="1 2" key="1">
    <citation type="submission" date="2023-08" db="EMBL/GenBank/DDBJ databases">
        <title>Functional and genomic diversity of the sorghum phyllosphere microbiome.</title>
        <authorList>
            <person name="Shade A."/>
        </authorList>
    </citation>
    <scope>NUCLEOTIDE SEQUENCE [LARGE SCALE GENOMIC DNA]</scope>
    <source>
        <strain evidence="1 2">SORGH_AS_0445</strain>
    </source>
</reference>
<comment type="caution">
    <text evidence="1">The sequence shown here is derived from an EMBL/GenBank/DDBJ whole genome shotgun (WGS) entry which is preliminary data.</text>
</comment>
<name>A0ABU1HTH5_9MICO</name>
<gene>
    <name evidence="1" type="ORF">QE375_002897</name>
</gene>
<organism evidence="1 2">
    <name type="scientific">Microbacterium foliorum</name>
    <dbReference type="NCBI Taxonomy" id="104336"/>
    <lineage>
        <taxon>Bacteria</taxon>
        <taxon>Bacillati</taxon>
        <taxon>Actinomycetota</taxon>
        <taxon>Actinomycetes</taxon>
        <taxon>Micrococcales</taxon>
        <taxon>Microbacteriaceae</taxon>
        <taxon>Microbacterium</taxon>
    </lineage>
</organism>
<dbReference type="Proteomes" id="UP001249291">
    <property type="component" value="Unassembled WGS sequence"/>
</dbReference>
<protein>
    <submittedName>
        <fullName evidence="1">Uncharacterized protein</fullName>
    </submittedName>
</protein>
<dbReference type="EMBL" id="JAVIZQ010000001">
    <property type="protein sequence ID" value="MDR6143343.1"/>
    <property type="molecule type" value="Genomic_DNA"/>
</dbReference>
<evidence type="ECO:0000313" key="2">
    <source>
        <dbReference type="Proteomes" id="UP001249291"/>
    </source>
</evidence>
<sequence>MASPRTNRARKRAKVSPWRLLRAAPILGDPPAASAVAFDAAFGPRRDFQAFADAVGNDIRVLGFALAKWEAARRMDTAGTSLLLPAAGWRLLGLVAPADTALTALGAGWPRVTPSADLWAGELRSALDEAVDVLIRMRQGLNVGVVVGARAFLERWTFNVASSHALSWKQAGESDADFISRIWDFYGLKALGRDPGQDWALLSELQHGRSVSIGKRTLDMGASGTDQLALYAEIARIIEIPLRQVRGAAREHAADVDIHGFDVALSGQLSLRSQPLEPALLPRLLGPPDLVSMGGAEFEQARLAALRYREHSTHVTADRDADLVTHADIVGSLIERLSRRFENASAAAAEEQAMVGERFDYGHLAARLFRYGSIAAMADAVGAKSLGGGGRHLRLAGTALTSAWNYWLEDNDLSLAAVRVLAEQTSVARAHRLKPDKAAKLEVRSELPASRWFDLAGWARLSVFVRALGEFSHYGLSMRRDGAREALNILNFKDSNDEAPHGARREALDQAAYMLAHEIAARLEHLAPDLNSAFRNGVTLLDASEHEERLADWLNLALQHRGADFGDTDLMRPTNVVADHLRKAATEE</sequence>
<keyword evidence="2" id="KW-1185">Reference proteome</keyword>
<accession>A0ABU1HTH5</accession>
<proteinExistence type="predicted"/>